<dbReference type="GeneTree" id="ENSGT00390000003652"/>
<dbReference type="HOGENOM" id="CLU_184629_0_0_1"/>
<dbReference type="Bgee" id="ENSMUSG00000021911">
    <property type="expression patterns" value="Expressed in metanephric ureteric bud and 266 other cell types or tissues"/>
</dbReference>
<protein>
    <submittedName>
        <fullName evidence="2">Poly (ADP-ribose) glycohydrolase</fullName>
    </submittedName>
</protein>
<gene>
    <name evidence="2 3" type="primary">Parg</name>
</gene>
<evidence type="ECO:0000313" key="2">
    <source>
        <dbReference type="Ensembl" id="ENSMUSP00000127362.2"/>
    </source>
</evidence>
<feature type="region of interest" description="Disordered" evidence="1">
    <location>
        <begin position="1"/>
        <end position="95"/>
    </location>
</feature>
<organism evidence="2 4">
    <name type="scientific">Mus musculus</name>
    <name type="common">Mouse</name>
    <dbReference type="NCBI Taxonomy" id="10090"/>
    <lineage>
        <taxon>Eukaryota</taxon>
        <taxon>Metazoa</taxon>
        <taxon>Chordata</taxon>
        <taxon>Craniata</taxon>
        <taxon>Vertebrata</taxon>
        <taxon>Euteleostomi</taxon>
        <taxon>Mammalia</taxon>
        <taxon>Eutheria</taxon>
        <taxon>Euarchontoglires</taxon>
        <taxon>Glires</taxon>
        <taxon>Rodentia</taxon>
        <taxon>Myomorpha</taxon>
        <taxon>Muroidea</taxon>
        <taxon>Muridae</taxon>
        <taxon>Murinae</taxon>
        <taxon>Mus</taxon>
        <taxon>Mus</taxon>
    </lineage>
</organism>
<evidence type="ECO:0000256" key="1">
    <source>
        <dbReference type="SAM" id="MobiDB-lite"/>
    </source>
</evidence>
<dbReference type="ExpressionAtlas" id="E9Q3C4">
    <property type="expression patterns" value="baseline and differential"/>
</dbReference>
<dbReference type="Ensembl" id="ENSMUST00000170129.8">
    <property type="protein sequence ID" value="ENSMUSP00000127362.2"/>
    <property type="gene ID" value="ENSMUSG00000021911.17"/>
</dbReference>
<evidence type="ECO:0000313" key="4">
    <source>
        <dbReference type="Proteomes" id="UP000000589"/>
    </source>
</evidence>
<name>E9Q3C4_MOUSE</name>
<proteinExistence type="predicted"/>
<keyword evidence="4" id="KW-1185">Reference proteome</keyword>
<dbReference type="VEuPathDB" id="HostDB:ENSMUSG00000021911"/>
<evidence type="ECO:0000313" key="3">
    <source>
        <dbReference type="MGI" id="MGI:1347094"/>
    </source>
</evidence>
<reference evidence="2 4" key="1">
    <citation type="journal article" date="2009" name="PLoS Biol.">
        <title>Lineage-specific biology revealed by a finished genome assembly of the mouse.</title>
        <authorList>
            <consortium name="Mouse Genome Sequencing Consortium"/>
            <person name="Church D.M."/>
            <person name="Goodstadt L."/>
            <person name="Hillier L.W."/>
            <person name="Zody M.C."/>
            <person name="Goldstein S."/>
            <person name="She X."/>
            <person name="Bult C.J."/>
            <person name="Agarwala R."/>
            <person name="Cherry J.L."/>
            <person name="DiCuccio M."/>
            <person name="Hlavina W."/>
            <person name="Kapustin Y."/>
            <person name="Meric P."/>
            <person name="Maglott D."/>
            <person name="Birtle Z."/>
            <person name="Marques A.C."/>
            <person name="Graves T."/>
            <person name="Zhou S."/>
            <person name="Teague B."/>
            <person name="Potamousis K."/>
            <person name="Churas C."/>
            <person name="Place M."/>
            <person name="Herschleb J."/>
            <person name="Runnheim R."/>
            <person name="Forrest D."/>
            <person name="Amos-Landgraf J."/>
            <person name="Schwartz D.C."/>
            <person name="Cheng Z."/>
            <person name="Lindblad-Toh K."/>
            <person name="Eichler E.E."/>
            <person name="Ponting C.P."/>
        </authorList>
    </citation>
    <scope>NUCLEOTIDE SEQUENCE [LARGE SCALE GENOMIC DNA]</scope>
    <source>
        <strain evidence="2 4">C57BL/6J</strain>
    </source>
</reference>
<sequence length="95" mass="10126">MSAGPGWEPCTKRPRWGAAGTSAPTASDSRSFPGRQRRVLDPKDAPVQFRVPPSSPACVSGRAGPHRGNATSFGRPSESRRGSETFSNTLQRFVG</sequence>
<dbReference type="AGR" id="MGI:1347094"/>
<dbReference type="ProteomicsDB" id="357759"/>
<accession>E9Q3C4</accession>
<dbReference type="Antibodypedia" id="44981">
    <property type="antibodies" value="244 antibodies from 27 providers"/>
</dbReference>
<reference evidence="2" key="3">
    <citation type="submission" date="2025-08" db="UniProtKB">
        <authorList>
            <consortium name="Ensembl"/>
        </authorList>
    </citation>
    <scope>IDENTIFICATION</scope>
    <source>
        <strain evidence="2">C57BL/6J</strain>
    </source>
</reference>
<reference evidence="2 4" key="2">
    <citation type="journal article" date="2011" name="PLoS Biol.">
        <title>Modernizing reference genome assemblies.</title>
        <authorList>
            <person name="Church D.M."/>
            <person name="Schneider V.A."/>
            <person name="Graves T."/>
            <person name="Auger K."/>
            <person name="Cunningham F."/>
            <person name="Bouk N."/>
            <person name="Chen H.C."/>
            <person name="Agarwala R."/>
            <person name="McLaren W.M."/>
            <person name="Ritchie G.R."/>
            <person name="Albracht D."/>
            <person name="Kremitzki M."/>
            <person name="Rock S."/>
            <person name="Kotkiewicz H."/>
            <person name="Kremitzki C."/>
            <person name="Wollam A."/>
            <person name="Trani L."/>
            <person name="Fulton L."/>
            <person name="Fulton R."/>
            <person name="Matthews L."/>
            <person name="Whitehead S."/>
            <person name="Chow W."/>
            <person name="Torrance J."/>
            <person name="Dunn M."/>
            <person name="Harden G."/>
            <person name="Threadgold G."/>
            <person name="Wood J."/>
            <person name="Collins J."/>
            <person name="Heath P."/>
            <person name="Griffiths G."/>
            <person name="Pelan S."/>
            <person name="Grafham D."/>
            <person name="Eichler E.E."/>
            <person name="Weinstock G."/>
            <person name="Mardis E.R."/>
            <person name="Wilson R.K."/>
            <person name="Howe K."/>
            <person name="Flicek P."/>
            <person name="Hubbard T."/>
        </authorList>
    </citation>
    <scope>NUCLEOTIDE SEQUENCE [LARGE SCALE GENOMIC DNA]</scope>
    <source>
        <strain evidence="2 4">C57BL/6J</strain>
    </source>
</reference>
<dbReference type="AlphaFoldDB" id="E9Q3C4"/>
<dbReference type="Proteomes" id="UP000000589">
    <property type="component" value="Chromosome 14"/>
</dbReference>
<dbReference type="MGI" id="MGI:1347094">
    <property type="gene designation" value="Parg"/>
</dbReference>
<feature type="compositionally biased region" description="Polar residues" evidence="1">
    <location>
        <begin position="84"/>
        <end position="95"/>
    </location>
</feature>
<reference evidence="2" key="4">
    <citation type="submission" date="2025-09" db="UniProtKB">
        <authorList>
            <consortium name="Ensembl"/>
        </authorList>
    </citation>
    <scope>IDENTIFICATION</scope>
    <source>
        <strain evidence="2">C57BL/6J</strain>
    </source>
</reference>